<gene>
    <name evidence="1" type="ORF">KME15_11500</name>
</gene>
<evidence type="ECO:0000313" key="2">
    <source>
        <dbReference type="Proteomes" id="UP000757435"/>
    </source>
</evidence>
<proteinExistence type="predicted"/>
<reference evidence="1" key="2">
    <citation type="journal article" date="2022" name="Microbiol. Resour. Announc.">
        <title>Metagenome Sequencing to Explore Phylogenomics of Terrestrial Cyanobacteria.</title>
        <authorList>
            <person name="Ward R.D."/>
            <person name="Stajich J.E."/>
            <person name="Johansen J.R."/>
            <person name="Huntemann M."/>
            <person name="Clum A."/>
            <person name="Foster B."/>
            <person name="Foster B."/>
            <person name="Roux S."/>
            <person name="Palaniappan K."/>
            <person name="Varghese N."/>
            <person name="Mukherjee S."/>
            <person name="Reddy T.B.K."/>
            <person name="Daum C."/>
            <person name="Copeland A."/>
            <person name="Chen I.A."/>
            <person name="Ivanova N.N."/>
            <person name="Kyrpides N.C."/>
            <person name="Shapiro N."/>
            <person name="Eloe-Fadrosh E.A."/>
            <person name="Pietrasiak N."/>
        </authorList>
    </citation>
    <scope>NUCLEOTIDE SEQUENCE</scope>
    <source>
        <strain evidence="1">UHER 2000/2452</strain>
    </source>
</reference>
<name>A0A951Q9M9_9CYAN</name>
<sequence length="160" mass="18171">MLPQKPLISSIPDSIVDAITISPASPNLRSSYVEVDAEGKSLHIRSLLEFVSPDDLDVCAKGTRDRFGFGHDMAECDFGRYLKPEEEPFEGVRIGYYFRASFSGIEISPEAFDRLMSRYFTVVTPFVEQHYPKIAAEPWWTEFLEDVAFIKTRAQSHSIV</sequence>
<evidence type="ECO:0000313" key="1">
    <source>
        <dbReference type="EMBL" id="MBW4659292.1"/>
    </source>
</evidence>
<dbReference type="EMBL" id="JAHHHD010000010">
    <property type="protein sequence ID" value="MBW4659292.1"/>
    <property type="molecule type" value="Genomic_DNA"/>
</dbReference>
<accession>A0A951Q9M9</accession>
<dbReference type="Proteomes" id="UP000757435">
    <property type="component" value="Unassembled WGS sequence"/>
</dbReference>
<reference evidence="1" key="1">
    <citation type="submission" date="2021-05" db="EMBL/GenBank/DDBJ databases">
        <authorList>
            <person name="Pietrasiak N."/>
            <person name="Ward R."/>
            <person name="Stajich J.E."/>
            <person name="Kurbessoian T."/>
        </authorList>
    </citation>
    <scope>NUCLEOTIDE SEQUENCE</scope>
    <source>
        <strain evidence="1">UHER 2000/2452</strain>
    </source>
</reference>
<protein>
    <submittedName>
        <fullName evidence="1">Uncharacterized protein</fullName>
    </submittedName>
</protein>
<organism evidence="1 2">
    <name type="scientific">Drouetiella hepatica Uher 2000/2452</name>
    <dbReference type="NCBI Taxonomy" id="904376"/>
    <lineage>
        <taxon>Bacteria</taxon>
        <taxon>Bacillati</taxon>
        <taxon>Cyanobacteriota</taxon>
        <taxon>Cyanophyceae</taxon>
        <taxon>Oculatellales</taxon>
        <taxon>Oculatellaceae</taxon>
        <taxon>Drouetiella</taxon>
    </lineage>
</organism>
<comment type="caution">
    <text evidence="1">The sequence shown here is derived from an EMBL/GenBank/DDBJ whole genome shotgun (WGS) entry which is preliminary data.</text>
</comment>
<dbReference type="AlphaFoldDB" id="A0A951Q9M9"/>